<organism evidence="3 4">
    <name type="scientific">Staphylococcus pseudintermedius</name>
    <dbReference type="NCBI Taxonomy" id="283734"/>
    <lineage>
        <taxon>Bacteria</taxon>
        <taxon>Bacillati</taxon>
        <taxon>Bacillota</taxon>
        <taxon>Bacilli</taxon>
        <taxon>Bacillales</taxon>
        <taxon>Staphylococcaceae</taxon>
        <taxon>Staphylococcus</taxon>
        <taxon>Staphylococcus intermedius group</taxon>
    </lineage>
</organism>
<dbReference type="Proteomes" id="UP000246800">
    <property type="component" value="Unassembled WGS sequence"/>
</dbReference>
<feature type="transmembrane region" description="Helical" evidence="1">
    <location>
        <begin position="69"/>
        <end position="90"/>
    </location>
</feature>
<comment type="caution">
    <text evidence="3">The sequence shown here is derived from an EMBL/GenBank/DDBJ whole genome shotgun (WGS) entry which is preliminary data.</text>
</comment>
<evidence type="ECO:0000259" key="2">
    <source>
        <dbReference type="Pfam" id="PF12729"/>
    </source>
</evidence>
<sequence>WARRGVEEPEPILVLSRKGGKTQALSLYEAKVVTPRRNASVALDKIIKLNQDGAAQAARDSQATYARTLRVLIGAGLVAAALAVALAVLITPASYTHLTLPSASSRCSP</sequence>
<evidence type="ECO:0000313" key="3">
    <source>
        <dbReference type="EMBL" id="PWZ72650.1"/>
    </source>
</evidence>
<dbReference type="AlphaFoldDB" id="A0A317YMD6"/>
<evidence type="ECO:0000313" key="4">
    <source>
        <dbReference type="Proteomes" id="UP000246800"/>
    </source>
</evidence>
<gene>
    <name evidence="3" type="ORF">DD902_12955</name>
</gene>
<feature type="non-terminal residue" evidence="3">
    <location>
        <position position="109"/>
    </location>
</feature>
<feature type="non-terminal residue" evidence="3">
    <location>
        <position position="1"/>
    </location>
</feature>
<name>A0A317YMD6_STAPS</name>
<proteinExistence type="predicted"/>
<evidence type="ECO:0000256" key="1">
    <source>
        <dbReference type="SAM" id="Phobius"/>
    </source>
</evidence>
<accession>A0A317YMD6</accession>
<protein>
    <recommendedName>
        <fullName evidence="2">Chemotaxis methyl-accepting receptor HlyB-like 4HB MCP domain-containing protein</fullName>
    </recommendedName>
</protein>
<dbReference type="InterPro" id="IPR024478">
    <property type="entry name" value="HlyB_4HB_MCP"/>
</dbReference>
<keyword evidence="1" id="KW-1133">Transmembrane helix</keyword>
<reference evidence="3 4" key="1">
    <citation type="journal article" date="2018" name="Vet. Microbiol.">
        <title>Clonal diversity and geographic distribution of methicillin-resistant Staphylococcus pseudintermedius from Australian animals: Discovery of novel sequence types.</title>
        <authorList>
            <person name="Worthing K.A."/>
            <person name="Abraham S."/>
            <person name="Coombs G.W."/>
            <person name="Pang S."/>
            <person name="Saputra S."/>
            <person name="Jordan D."/>
            <person name="Trott D.J."/>
            <person name="Norris J.M."/>
        </authorList>
    </citation>
    <scope>NUCLEOTIDE SEQUENCE [LARGE SCALE GENOMIC DNA]</scope>
    <source>
        <strain evidence="3 4">ST525 1</strain>
    </source>
</reference>
<feature type="domain" description="Chemotaxis methyl-accepting receptor HlyB-like 4HB MCP" evidence="2">
    <location>
        <begin position="10"/>
        <end position="65"/>
    </location>
</feature>
<keyword evidence="1" id="KW-0472">Membrane</keyword>
<dbReference type="EMBL" id="QEIT01000148">
    <property type="protein sequence ID" value="PWZ72650.1"/>
    <property type="molecule type" value="Genomic_DNA"/>
</dbReference>
<keyword evidence="1" id="KW-0812">Transmembrane</keyword>
<dbReference type="Pfam" id="PF12729">
    <property type="entry name" value="4HB_MCP_1"/>
    <property type="match status" value="1"/>
</dbReference>